<dbReference type="EMBL" id="OOIL02001115">
    <property type="protein sequence ID" value="VFQ72110.1"/>
    <property type="molecule type" value="Genomic_DNA"/>
</dbReference>
<proteinExistence type="predicted"/>
<dbReference type="InterPro" id="IPR012340">
    <property type="entry name" value="NA-bd_OB-fold"/>
</dbReference>
<dbReference type="InterPro" id="IPR013955">
    <property type="entry name" value="Rep_factor-A_C"/>
</dbReference>
<name>A0A484L750_9ASTE</name>
<dbReference type="SUPFAM" id="SSF50249">
    <property type="entry name" value="Nucleic acid-binding proteins"/>
    <property type="match status" value="1"/>
</dbReference>
<evidence type="ECO:0000259" key="1">
    <source>
        <dbReference type="Pfam" id="PF08646"/>
    </source>
</evidence>
<dbReference type="OrthoDB" id="1110790at2759"/>
<dbReference type="Gene3D" id="2.40.50.140">
    <property type="entry name" value="Nucleic acid-binding proteins"/>
    <property type="match status" value="1"/>
</dbReference>
<dbReference type="Proteomes" id="UP000595140">
    <property type="component" value="Unassembled WGS sequence"/>
</dbReference>
<protein>
    <recommendedName>
        <fullName evidence="1">Replication factor A C-terminal domain-containing protein</fullName>
    </recommendedName>
</protein>
<dbReference type="Pfam" id="PF08646">
    <property type="entry name" value="Rep_fac-A_C"/>
    <property type="match status" value="1"/>
</dbReference>
<keyword evidence="3" id="KW-1185">Reference proteome</keyword>
<reference evidence="2 3" key="1">
    <citation type="submission" date="2018-04" db="EMBL/GenBank/DDBJ databases">
        <authorList>
            <person name="Vogel A."/>
        </authorList>
    </citation>
    <scope>NUCLEOTIDE SEQUENCE [LARGE SCALE GENOMIC DNA]</scope>
</reference>
<evidence type="ECO:0000313" key="3">
    <source>
        <dbReference type="Proteomes" id="UP000595140"/>
    </source>
</evidence>
<gene>
    <name evidence="2" type="ORF">CCAM_LOCUS13886</name>
</gene>
<dbReference type="AlphaFoldDB" id="A0A484L750"/>
<evidence type="ECO:0000313" key="2">
    <source>
        <dbReference type="EMBL" id="VFQ72110.1"/>
    </source>
</evidence>
<feature type="domain" description="Replication factor A C-terminal" evidence="1">
    <location>
        <begin position="58"/>
        <end position="132"/>
    </location>
</feature>
<organism evidence="2 3">
    <name type="scientific">Cuscuta campestris</name>
    <dbReference type="NCBI Taxonomy" id="132261"/>
    <lineage>
        <taxon>Eukaryota</taxon>
        <taxon>Viridiplantae</taxon>
        <taxon>Streptophyta</taxon>
        <taxon>Embryophyta</taxon>
        <taxon>Tracheophyta</taxon>
        <taxon>Spermatophyta</taxon>
        <taxon>Magnoliopsida</taxon>
        <taxon>eudicotyledons</taxon>
        <taxon>Gunneridae</taxon>
        <taxon>Pentapetalae</taxon>
        <taxon>asterids</taxon>
        <taxon>lamiids</taxon>
        <taxon>Solanales</taxon>
        <taxon>Convolvulaceae</taxon>
        <taxon>Cuscuteae</taxon>
        <taxon>Cuscuta</taxon>
        <taxon>Cuscuta subgen. Grammica</taxon>
        <taxon>Cuscuta sect. Cleistogrammica</taxon>
    </lineage>
</organism>
<accession>A0A484L750</accession>
<sequence length="229" mass="25561">MRITLRGRTVDDYTTQKATLLGSVIVGVFTSNLTTTLSSTTATRVFLDVAIDEVAALKNKYRYRLEALVKDKTEVTKFIIFDDEAEKLIGQSAISLYDMEDKLEDEDSQGQLPGLIGNLIGQTFVFHVRLTEYNRTAYTQSFGASKANVATALVLALLFLRRSRFFNNYNVRTIGLARSTSSAKATRKSSQTLEVLKTLYANPDDSQTTESWSRGSVFNCYIDDTPSDQ</sequence>